<dbReference type="InterPro" id="IPR009211">
    <property type="entry name" value="TagJ"/>
</dbReference>
<comment type="caution">
    <text evidence="1">The sequence shown here is derived from an EMBL/GenBank/DDBJ whole genome shotgun (WGS) entry which is preliminary data.</text>
</comment>
<organism evidence="1 2">
    <name type="scientific">endosymbiont of Ridgeia piscesae</name>
    <dbReference type="NCBI Taxonomy" id="54398"/>
    <lineage>
        <taxon>Bacteria</taxon>
        <taxon>Pseudomonadati</taxon>
        <taxon>Pseudomonadota</taxon>
        <taxon>Gammaproteobacteria</taxon>
        <taxon>sulfur-oxidizing symbionts</taxon>
    </lineage>
</organism>
<evidence type="ECO:0000313" key="1">
    <source>
        <dbReference type="EMBL" id="KRT56437.1"/>
    </source>
</evidence>
<evidence type="ECO:0000313" key="2">
    <source>
        <dbReference type="Proteomes" id="UP000051634"/>
    </source>
</evidence>
<reference evidence="1 2" key="1">
    <citation type="submission" date="2015-11" db="EMBL/GenBank/DDBJ databases">
        <title>The genome of Candidatus Endoriftia persephone in Ridgeia piscesae and population structure of the North Eastern Pacific vestimentiferan symbionts.</title>
        <authorList>
            <person name="Perez M."/>
            <person name="Juniper K.S."/>
        </authorList>
    </citation>
    <scope>NUCLEOTIDE SEQUENCE [LARGE SCALE GENOMIC DNA]</scope>
    <source>
        <strain evidence="1">Ind11</strain>
    </source>
</reference>
<dbReference type="AlphaFoldDB" id="A0A0T5Z1T9"/>
<dbReference type="PIRSF" id="PIRSF029288">
    <property type="entry name" value="SciE_ImpE"/>
    <property type="match status" value="1"/>
</dbReference>
<dbReference type="PATRIC" id="fig|54398.3.peg.3015"/>
<gene>
    <name evidence="1" type="ORF">Ga0074115_14613</name>
</gene>
<dbReference type="Proteomes" id="UP000051634">
    <property type="component" value="Unassembled WGS sequence"/>
</dbReference>
<dbReference type="EMBL" id="LDXT01000051">
    <property type="protein sequence ID" value="KRT56437.1"/>
    <property type="molecule type" value="Genomic_DNA"/>
</dbReference>
<dbReference type="InterPro" id="IPR011990">
    <property type="entry name" value="TPR-like_helical_dom_sf"/>
</dbReference>
<keyword evidence="2" id="KW-1185">Reference proteome</keyword>
<dbReference type="Pfam" id="PF07024">
    <property type="entry name" value="ImpE"/>
    <property type="match status" value="1"/>
</dbReference>
<dbReference type="SUPFAM" id="SSF144059">
    <property type="entry name" value="ImpE-like"/>
    <property type="match status" value="1"/>
</dbReference>
<proteinExistence type="predicted"/>
<dbReference type="OrthoDB" id="5416084at2"/>
<accession>A0A0T5Z1T9</accession>
<dbReference type="Gene3D" id="1.25.40.10">
    <property type="entry name" value="Tetratricopeptide repeat domain"/>
    <property type="match status" value="1"/>
</dbReference>
<sequence>MLAQQSLRDGNLNEALAQLQDQVRKAPAKAEYRTFLFQLLSIMGSWERALNQLSVVADLDDGTLAMVQTYREAIRCEVLREEIFAGKRSPLLFGEPPQWVALMIEALRLGAEGNHAESQTIRNQAFEAAPAIGGTLDGQPFEWIADADPRLGPILEAVVNGRYYWVPMQQIRRINIEEPEDLRDLVWMPAYFTWANGGEAAGLIPTRYPGSFASKDPQIRLSHKTEWIDAGSDLYLGLGQRMLATDGGEFPLMNIREINLNTAEGPAEPTSEEEA</sequence>
<name>A0A0T5Z1T9_9GAMM</name>
<protein>
    <submittedName>
        <fullName evidence="1">Protein of avirulence locus involved in temperature-dependent protein secretion</fullName>
    </submittedName>
</protein>
<dbReference type="RefSeq" id="WP_060528664.1">
    <property type="nucleotide sequence ID" value="NZ_KQ557156.1"/>
</dbReference>